<keyword evidence="2" id="KW-0479">Metal-binding</keyword>
<organism evidence="9 10">
    <name type="scientific">Halocaridina rubra</name>
    <name type="common">Hawaiian red shrimp</name>
    <dbReference type="NCBI Taxonomy" id="373956"/>
    <lineage>
        <taxon>Eukaryota</taxon>
        <taxon>Metazoa</taxon>
        <taxon>Ecdysozoa</taxon>
        <taxon>Arthropoda</taxon>
        <taxon>Crustacea</taxon>
        <taxon>Multicrustacea</taxon>
        <taxon>Malacostraca</taxon>
        <taxon>Eumalacostraca</taxon>
        <taxon>Eucarida</taxon>
        <taxon>Decapoda</taxon>
        <taxon>Pleocyemata</taxon>
        <taxon>Caridea</taxon>
        <taxon>Atyoidea</taxon>
        <taxon>Atyidae</taxon>
        <taxon>Halocaridina</taxon>
    </lineage>
</organism>
<evidence type="ECO:0000256" key="3">
    <source>
        <dbReference type="ARBA" id="ARBA00022964"/>
    </source>
</evidence>
<dbReference type="PANTHER" id="PTHR14650">
    <property type="entry name" value="PROLYL HYDROXYLASE-RELATED"/>
    <property type="match status" value="1"/>
</dbReference>
<dbReference type="GO" id="GO:0005506">
    <property type="term" value="F:iron ion binding"/>
    <property type="evidence" value="ECO:0007669"/>
    <property type="project" value="InterPro"/>
</dbReference>
<keyword evidence="5" id="KW-0408">Iron</keyword>
<evidence type="ECO:0000256" key="7">
    <source>
        <dbReference type="SAM" id="Phobius"/>
    </source>
</evidence>
<comment type="cofactor">
    <cofactor evidence="1">
        <name>L-ascorbate</name>
        <dbReference type="ChEBI" id="CHEBI:38290"/>
    </cofactor>
</comment>
<feature type="compositionally biased region" description="Basic and acidic residues" evidence="6">
    <location>
        <begin position="19"/>
        <end position="28"/>
    </location>
</feature>
<gene>
    <name evidence="9" type="primary">OGFOD3</name>
    <name evidence="9" type="ORF">SK128_024251</name>
</gene>
<keyword evidence="7" id="KW-1133">Transmembrane helix</keyword>
<evidence type="ECO:0000256" key="6">
    <source>
        <dbReference type="SAM" id="MobiDB-lite"/>
    </source>
</evidence>
<dbReference type="Gene3D" id="2.60.120.620">
    <property type="entry name" value="q2cbj1_9rhob like domain"/>
    <property type="match status" value="1"/>
</dbReference>
<dbReference type="InterPro" id="IPR005123">
    <property type="entry name" value="Oxoglu/Fe-dep_dioxygenase_dom"/>
</dbReference>
<dbReference type="SMART" id="SM00702">
    <property type="entry name" value="P4Hc"/>
    <property type="match status" value="1"/>
</dbReference>
<reference evidence="9 10" key="1">
    <citation type="submission" date="2023-11" db="EMBL/GenBank/DDBJ databases">
        <title>Halocaridina rubra genome assembly.</title>
        <authorList>
            <person name="Smith C."/>
        </authorList>
    </citation>
    <scope>NUCLEOTIDE SEQUENCE [LARGE SCALE GENOMIC DNA]</scope>
    <source>
        <strain evidence="9">EP-1</strain>
        <tissue evidence="9">Whole</tissue>
    </source>
</reference>
<dbReference type="InterPro" id="IPR044862">
    <property type="entry name" value="Pro_4_hyd_alph_FE2OG_OXY"/>
</dbReference>
<dbReference type="GO" id="GO:0031418">
    <property type="term" value="F:L-ascorbic acid binding"/>
    <property type="evidence" value="ECO:0007669"/>
    <property type="project" value="InterPro"/>
</dbReference>
<keyword evidence="7" id="KW-0472">Membrane</keyword>
<feature type="region of interest" description="Disordered" evidence="6">
    <location>
        <begin position="1"/>
        <end position="28"/>
    </location>
</feature>
<proteinExistence type="predicted"/>
<keyword evidence="3" id="KW-0223">Dioxygenase</keyword>
<dbReference type="Pfam" id="PF13640">
    <property type="entry name" value="2OG-FeII_Oxy_3"/>
    <property type="match status" value="1"/>
</dbReference>
<dbReference type="PROSITE" id="PS51471">
    <property type="entry name" value="FE2OG_OXY"/>
    <property type="match status" value="1"/>
</dbReference>
<dbReference type="AlphaFoldDB" id="A0AAN8WPV8"/>
<comment type="caution">
    <text evidence="9">The sequence shown here is derived from an EMBL/GenBank/DDBJ whole genome shotgun (WGS) entry which is preliminary data.</text>
</comment>
<dbReference type="InterPro" id="IPR006620">
    <property type="entry name" value="Pro_4_hyd_alph"/>
</dbReference>
<feature type="transmembrane region" description="Helical" evidence="7">
    <location>
        <begin position="43"/>
        <end position="60"/>
    </location>
</feature>
<dbReference type="GO" id="GO:0051213">
    <property type="term" value="F:dioxygenase activity"/>
    <property type="evidence" value="ECO:0007669"/>
    <property type="project" value="UniProtKB-KW"/>
</dbReference>
<evidence type="ECO:0000256" key="4">
    <source>
        <dbReference type="ARBA" id="ARBA00023002"/>
    </source>
</evidence>
<keyword evidence="10" id="KW-1185">Reference proteome</keyword>
<keyword evidence="4" id="KW-0560">Oxidoreductase</keyword>
<name>A0AAN8WPV8_HALRR</name>
<evidence type="ECO:0000256" key="5">
    <source>
        <dbReference type="ARBA" id="ARBA00023004"/>
    </source>
</evidence>
<dbReference type="Proteomes" id="UP001381693">
    <property type="component" value="Unassembled WGS sequence"/>
</dbReference>
<dbReference type="GO" id="GO:0016020">
    <property type="term" value="C:membrane"/>
    <property type="evidence" value="ECO:0007669"/>
    <property type="project" value="TreeGrafter"/>
</dbReference>
<evidence type="ECO:0000256" key="1">
    <source>
        <dbReference type="ARBA" id="ARBA00001961"/>
    </source>
</evidence>
<keyword evidence="7" id="KW-0812">Transmembrane</keyword>
<evidence type="ECO:0000256" key="2">
    <source>
        <dbReference type="ARBA" id="ARBA00022723"/>
    </source>
</evidence>
<dbReference type="PANTHER" id="PTHR14650:SF1">
    <property type="entry name" value="2-OXOGLUTARATE AND IRON-DEPENDENT OXYGENASE DOMAIN-CONTAINING PROTEIN 3"/>
    <property type="match status" value="1"/>
</dbReference>
<dbReference type="InterPro" id="IPR039210">
    <property type="entry name" value="OGFOD3"/>
</dbReference>
<evidence type="ECO:0000313" key="9">
    <source>
        <dbReference type="EMBL" id="KAK7047964.1"/>
    </source>
</evidence>
<dbReference type="GO" id="GO:0016705">
    <property type="term" value="F:oxidoreductase activity, acting on paired donors, with incorporation or reduction of molecular oxygen"/>
    <property type="evidence" value="ECO:0007669"/>
    <property type="project" value="InterPro"/>
</dbReference>
<evidence type="ECO:0000313" key="10">
    <source>
        <dbReference type="Proteomes" id="UP001381693"/>
    </source>
</evidence>
<evidence type="ECO:0000259" key="8">
    <source>
        <dbReference type="PROSITE" id="PS51471"/>
    </source>
</evidence>
<feature type="domain" description="Fe2OG dioxygenase" evidence="8">
    <location>
        <begin position="202"/>
        <end position="301"/>
    </location>
</feature>
<accession>A0AAN8WPV8</accession>
<protein>
    <submittedName>
        <fullName evidence="9">2-oxoglutarate and iron-dependent oxygenase domain-containing protein 3</fullName>
    </submittedName>
</protein>
<sequence>MAAKQRISRKPPPLNKQSAKSEQKTSPEVRGKTAFSSLDWRRIIIRIAMMFAIMLVVYLSKDAPLVPFASQQENVGIRSVAVQCSKDYEEELKRFPGCTPMKCGRVVFDTLVKRSEVSALLHIAERGLALGGSSGGASILDLHSGALSHGNAFVNIFKLEEAKNTFTMEDFKIYSHVKDKIHAAIANQFGINKKDLFLTYPTFFSRITAAPPQTIHDEYWHPHVDKETYESFHYTSLLYLTDYGLHFEGGRFIFVDKDANKTVEPRAGRVSAFTSGSENLHHVERVTKGTRYAITVSFTCDPKYAIKDPTLQR</sequence>
<dbReference type="EMBL" id="JAXCGZ010021561">
    <property type="protein sequence ID" value="KAK7047964.1"/>
    <property type="molecule type" value="Genomic_DNA"/>
</dbReference>